<keyword evidence="3" id="KW-1003">Cell membrane</keyword>
<dbReference type="InterPro" id="IPR001708">
    <property type="entry name" value="YidC/ALB3/OXA1/COX18"/>
</dbReference>
<sequence length="269" mass="30641">MFDPNNIFHSFLIIPILNILLGIYNFLQLLHIPSPLGFSLILLTVLIRLVLHPLTASQLKSAQKLAKLKPEIDRINREFKGDKTRLQQEQLKLYQQAGINPAGGCLPLLVQMPILIALYNLFFQLLNADKAQVVAEINKVAYLPFLKITSLDLNFLGTSLAFKPSDWQSKGYWLLAIPIITGLLQYLQTRMMMPAQVSDKSKQIVKDNKKEDKKGSEDMASAMQKQMSLMMPVMIGFFAYSFPLGLSLYWNTFTVFGIIQQYQIQKKSR</sequence>
<proteinExistence type="inferred from homology"/>
<protein>
    <submittedName>
        <fullName evidence="12">Membrane protein insertase, yidc/oxa1 family, preprotein translocase subunit YidC</fullName>
    </submittedName>
</protein>
<dbReference type="STRING" id="1618443.UV73_C0004G0057"/>
<name>A0A0G1DJ67_9BACT</name>
<dbReference type="EMBL" id="LCFP01000004">
    <property type="protein sequence ID" value="KKS97915.1"/>
    <property type="molecule type" value="Genomic_DNA"/>
</dbReference>
<evidence type="ECO:0000256" key="7">
    <source>
        <dbReference type="ARBA" id="ARBA00023136"/>
    </source>
</evidence>
<feature type="domain" description="Membrane insertase YidC/Oxa/ALB C-terminal" evidence="11">
    <location>
        <begin position="37"/>
        <end position="266"/>
    </location>
</feature>
<evidence type="ECO:0000256" key="3">
    <source>
        <dbReference type="ARBA" id="ARBA00022475"/>
    </source>
</evidence>
<keyword evidence="8" id="KW-0143">Chaperone</keyword>
<keyword evidence="4 9" id="KW-0812">Transmembrane</keyword>
<dbReference type="InterPro" id="IPR047196">
    <property type="entry name" value="YidC_ALB_C"/>
</dbReference>
<evidence type="ECO:0000313" key="13">
    <source>
        <dbReference type="Proteomes" id="UP000034894"/>
    </source>
</evidence>
<evidence type="ECO:0000256" key="1">
    <source>
        <dbReference type="ARBA" id="ARBA00004651"/>
    </source>
</evidence>
<feature type="transmembrane region" description="Helical" evidence="10">
    <location>
        <begin position="32"/>
        <end position="51"/>
    </location>
</feature>
<dbReference type="GO" id="GO:0032977">
    <property type="term" value="F:membrane insertase activity"/>
    <property type="evidence" value="ECO:0007669"/>
    <property type="project" value="InterPro"/>
</dbReference>
<accession>A0A0G1DJ67</accession>
<comment type="similarity">
    <text evidence="9">Belongs to the OXA1/ALB3/YidC family.</text>
</comment>
<feature type="transmembrane region" description="Helical" evidence="10">
    <location>
        <begin position="7"/>
        <end position="26"/>
    </location>
</feature>
<dbReference type="GO" id="GO:0015031">
    <property type="term" value="P:protein transport"/>
    <property type="evidence" value="ECO:0007669"/>
    <property type="project" value="UniProtKB-KW"/>
</dbReference>
<keyword evidence="5" id="KW-0653">Protein transport</keyword>
<evidence type="ECO:0000256" key="2">
    <source>
        <dbReference type="ARBA" id="ARBA00022448"/>
    </source>
</evidence>
<dbReference type="AlphaFoldDB" id="A0A0G1DJ67"/>
<evidence type="ECO:0000256" key="4">
    <source>
        <dbReference type="ARBA" id="ARBA00022692"/>
    </source>
</evidence>
<dbReference type="PATRIC" id="fig|1618443.3.peg.714"/>
<keyword evidence="7 10" id="KW-0472">Membrane</keyword>
<organism evidence="12 13">
    <name type="scientific">Candidatus Gottesmanbacteria bacterium GW2011_GWA2_43_14</name>
    <dbReference type="NCBI Taxonomy" id="1618443"/>
    <lineage>
        <taxon>Bacteria</taxon>
        <taxon>Candidatus Gottesmaniibacteriota</taxon>
    </lineage>
</organism>
<dbReference type="GO" id="GO:0005886">
    <property type="term" value="C:plasma membrane"/>
    <property type="evidence" value="ECO:0007669"/>
    <property type="project" value="UniProtKB-SubCell"/>
</dbReference>
<keyword evidence="6 10" id="KW-1133">Transmembrane helix</keyword>
<evidence type="ECO:0000256" key="8">
    <source>
        <dbReference type="ARBA" id="ARBA00023186"/>
    </source>
</evidence>
<evidence type="ECO:0000256" key="6">
    <source>
        <dbReference type="ARBA" id="ARBA00022989"/>
    </source>
</evidence>
<reference evidence="12 13" key="1">
    <citation type="journal article" date="2015" name="Nature">
        <title>rRNA introns, odd ribosomes, and small enigmatic genomes across a large radiation of phyla.</title>
        <authorList>
            <person name="Brown C.T."/>
            <person name="Hug L.A."/>
            <person name="Thomas B.C."/>
            <person name="Sharon I."/>
            <person name="Castelle C.J."/>
            <person name="Singh A."/>
            <person name="Wilkins M.J."/>
            <person name="Williams K.H."/>
            <person name="Banfield J.F."/>
        </authorList>
    </citation>
    <scope>NUCLEOTIDE SEQUENCE [LARGE SCALE GENOMIC DNA]</scope>
</reference>
<feature type="transmembrane region" description="Helical" evidence="10">
    <location>
        <begin position="171"/>
        <end position="187"/>
    </location>
</feature>
<dbReference type="Proteomes" id="UP000034894">
    <property type="component" value="Unassembled WGS sequence"/>
</dbReference>
<keyword evidence="2" id="KW-0813">Transport</keyword>
<dbReference type="PANTHER" id="PTHR12428:SF65">
    <property type="entry name" value="CYTOCHROME C OXIDASE ASSEMBLY PROTEIN COX18, MITOCHONDRIAL"/>
    <property type="match status" value="1"/>
</dbReference>
<comment type="caution">
    <text evidence="12">The sequence shown here is derived from an EMBL/GenBank/DDBJ whole genome shotgun (WGS) entry which is preliminary data.</text>
</comment>
<dbReference type="GO" id="GO:0051205">
    <property type="term" value="P:protein insertion into membrane"/>
    <property type="evidence" value="ECO:0007669"/>
    <property type="project" value="TreeGrafter"/>
</dbReference>
<evidence type="ECO:0000256" key="5">
    <source>
        <dbReference type="ARBA" id="ARBA00022927"/>
    </source>
</evidence>
<dbReference type="NCBIfam" id="TIGR03592">
    <property type="entry name" value="yidC_oxa1_cterm"/>
    <property type="match status" value="1"/>
</dbReference>
<dbReference type="CDD" id="cd20070">
    <property type="entry name" value="5TM_YidC_Alb3"/>
    <property type="match status" value="1"/>
</dbReference>
<evidence type="ECO:0000256" key="10">
    <source>
        <dbReference type="SAM" id="Phobius"/>
    </source>
</evidence>
<evidence type="ECO:0000256" key="9">
    <source>
        <dbReference type="RuleBase" id="RU003945"/>
    </source>
</evidence>
<dbReference type="PANTHER" id="PTHR12428">
    <property type="entry name" value="OXA1"/>
    <property type="match status" value="1"/>
</dbReference>
<gene>
    <name evidence="12" type="ORF">UV73_C0004G0057</name>
</gene>
<evidence type="ECO:0000259" key="11">
    <source>
        <dbReference type="Pfam" id="PF02096"/>
    </source>
</evidence>
<dbReference type="Pfam" id="PF02096">
    <property type="entry name" value="60KD_IMP"/>
    <property type="match status" value="1"/>
</dbReference>
<evidence type="ECO:0000313" key="12">
    <source>
        <dbReference type="EMBL" id="KKS97915.1"/>
    </source>
</evidence>
<feature type="transmembrane region" description="Helical" evidence="10">
    <location>
        <begin position="229"/>
        <end position="250"/>
    </location>
</feature>
<dbReference type="InterPro" id="IPR028055">
    <property type="entry name" value="YidC/Oxa/ALB_C"/>
</dbReference>
<comment type="subcellular location">
    <subcellularLocation>
        <location evidence="1">Cell membrane</location>
        <topology evidence="1">Multi-pass membrane protein</topology>
    </subcellularLocation>
    <subcellularLocation>
        <location evidence="9">Membrane</location>
        <topology evidence="9">Multi-pass membrane protein</topology>
    </subcellularLocation>
</comment>